<sequence>MTAKTTPKATLPLTEPAAAGSCNTVLLRGRVSAVEETRVMPSGDELRTLRLVVPRVPVKGRKATVDTIDIACWTAATRRIAGRLGPGDEVAVTGSLHRRFFKTPAGAASRYEVEAAEIRRVSAPPGE</sequence>
<proteinExistence type="predicted"/>
<evidence type="ECO:0008006" key="5">
    <source>
        <dbReference type="Google" id="ProtNLM"/>
    </source>
</evidence>
<organism evidence="3 4">
    <name type="scientific">Nostocoides australiense Ben110</name>
    <dbReference type="NCBI Taxonomy" id="1193182"/>
    <lineage>
        <taxon>Bacteria</taxon>
        <taxon>Bacillati</taxon>
        <taxon>Actinomycetota</taxon>
        <taxon>Actinomycetes</taxon>
        <taxon>Micrococcales</taxon>
        <taxon>Intrasporangiaceae</taxon>
        <taxon>Nostocoides</taxon>
    </lineage>
</organism>
<dbReference type="SUPFAM" id="SSF50249">
    <property type="entry name" value="Nucleic acid-binding proteins"/>
    <property type="match status" value="1"/>
</dbReference>
<dbReference type="Gene3D" id="2.40.50.140">
    <property type="entry name" value="Nucleic acid-binding proteins"/>
    <property type="match status" value="1"/>
</dbReference>
<dbReference type="OrthoDB" id="5186768at2"/>
<gene>
    <name evidence="3" type="ORF">BN11_10023</name>
</gene>
<keyword evidence="1 2" id="KW-0238">DNA-binding</keyword>
<evidence type="ECO:0000256" key="2">
    <source>
        <dbReference type="PROSITE-ProRule" id="PRU00252"/>
    </source>
</evidence>
<comment type="caution">
    <text evidence="3">The sequence shown here is derived from an EMBL/GenBank/DDBJ whole genome shotgun (WGS) entry which is preliminary data.</text>
</comment>
<dbReference type="GO" id="GO:0003697">
    <property type="term" value="F:single-stranded DNA binding"/>
    <property type="evidence" value="ECO:0007669"/>
    <property type="project" value="InterPro"/>
</dbReference>
<name>W6JT42_9MICO</name>
<evidence type="ECO:0000313" key="4">
    <source>
        <dbReference type="Proteomes" id="UP000035763"/>
    </source>
</evidence>
<dbReference type="AlphaFoldDB" id="W6JT42"/>
<dbReference type="RefSeq" id="WP_083433406.1">
    <property type="nucleotide sequence ID" value="NZ_HG764815.1"/>
</dbReference>
<protein>
    <recommendedName>
        <fullName evidence="5">Single-stranded DNA-binding protein</fullName>
    </recommendedName>
</protein>
<dbReference type="Proteomes" id="UP000035763">
    <property type="component" value="Unassembled WGS sequence"/>
</dbReference>
<dbReference type="InterPro" id="IPR000424">
    <property type="entry name" value="Primosome_PriB/ssb"/>
</dbReference>
<dbReference type="EMBL" id="CAJA01000001">
    <property type="protein sequence ID" value="CCH71580.1"/>
    <property type="molecule type" value="Genomic_DNA"/>
</dbReference>
<reference evidence="3 4" key="1">
    <citation type="journal article" date="2013" name="ISME J.">
        <title>A metabolic model for members of the genus Tetrasphaera involved in enhanced biological phosphorus removal.</title>
        <authorList>
            <person name="Kristiansen R."/>
            <person name="Nguyen H.T.T."/>
            <person name="Saunders A.M."/>
            <person name="Nielsen J.L."/>
            <person name="Wimmer R."/>
            <person name="Le V.Q."/>
            <person name="McIlroy S.J."/>
            <person name="Petrovski S."/>
            <person name="Seviour R.J."/>
            <person name="Calteau A."/>
            <person name="Nielsen K.L."/>
            <person name="Nielsen P.H."/>
        </authorList>
    </citation>
    <scope>NUCLEOTIDE SEQUENCE [LARGE SCALE GENOMIC DNA]</scope>
    <source>
        <strain evidence="3 4">Ben110</strain>
    </source>
</reference>
<evidence type="ECO:0000313" key="3">
    <source>
        <dbReference type="EMBL" id="CCH71580.1"/>
    </source>
</evidence>
<evidence type="ECO:0000256" key="1">
    <source>
        <dbReference type="ARBA" id="ARBA00023125"/>
    </source>
</evidence>
<dbReference type="InterPro" id="IPR012340">
    <property type="entry name" value="NA-bd_OB-fold"/>
</dbReference>
<accession>W6JT42</accession>
<dbReference type="STRING" id="1193182.BN11_10023"/>
<dbReference type="PROSITE" id="PS50935">
    <property type="entry name" value="SSB"/>
    <property type="match status" value="1"/>
</dbReference>
<keyword evidence="4" id="KW-1185">Reference proteome</keyword>
<dbReference type="Pfam" id="PF00436">
    <property type="entry name" value="SSB"/>
    <property type="match status" value="1"/>
</dbReference>